<comment type="similarity">
    <text evidence="1">Belongs to the membrane fusion protein (MFP) (TC 8.A.1) family.</text>
</comment>
<dbReference type="Pfam" id="PF25967">
    <property type="entry name" value="RND-MFP_C"/>
    <property type="match status" value="1"/>
</dbReference>
<evidence type="ECO:0000256" key="2">
    <source>
        <dbReference type="SAM" id="Coils"/>
    </source>
</evidence>
<dbReference type="EMBL" id="PUHZ01000012">
    <property type="protein sequence ID" value="PQO45991.1"/>
    <property type="molecule type" value="Genomic_DNA"/>
</dbReference>
<evidence type="ECO:0000256" key="4">
    <source>
        <dbReference type="SAM" id="Phobius"/>
    </source>
</evidence>
<dbReference type="SUPFAM" id="SSF111369">
    <property type="entry name" value="HlyD-like secretion proteins"/>
    <property type="match status" value="1"/>
</dbReference>
<comment type="caution">
    <text evidence="6">The sequence shown here is derived from an EMBL/GenBank/DDBJ whole genome shotgun (WGS) entry which is preliminary data.</text>
</comment>
<dbReference type="NCBIfam" id="TIGR01730">
    <property type="entry name" value="RND_mfp"/>
    <property type="match status" value="1"/>
</dbReference>
<evidence type="ECO:0000256" key="1">
    <source>
        <dbReference type="ARBA" id="ARBA00009477"/>
    </source>
</evidence>
<accession>A0A2S8GNR1</accession>
<keyword evidence="4" id="KW-0812">Transmembrane</keyword>
<gene>
    <name evidence="6" type="ORF">C5Y93_12145</name>
</gene>
<feature type="region of interest" description="Disordered" evidence="3">
    <location>
        <begin position="508"/>
        <end position="537"/>
    </location>
</feature>
<organism evidence="6 7">
    <name type="scientific">Blastopirellula marina</name>
    <dbReference type="NCBI Taxonomy" id="124"/>
    <lineage>
        <taxon>Bacteria</taxon>
        <taxon>Pseudomonadati</taxon>
        <taxon>Planctomycetota</taxon>
        <taxon>Planctomycetia</taxon>
        <taxon>Pirellulales</taxon>
        <taxon>Pirellulaceae</taxon>
        <taxon>Blastopirellula</taxon>
    </lineage>
</organism>
<dbReference type="Gene3D" id="2.40.420.20">
    <property type="match status" value="1"/>
</dbReference>
<dbReference type="PANTHER" id="PTHR30469:SF15">
    <property type="entry name" value="HLYD FAMILY OF SECRETION PROTEINS"/>
    <property type="match status" value="1"/>
</dbReference>
<dbReference type="Proteomes" id="UP000237819">
    <property type="component" value="Unassembled WGS sequence"/>
</dbReference>
<dbReference type="GO" id="GO:0015562">
    <property type="term" value="F:efflux transmembrane transporter activity"/>
    <property type="evidence" value="ECO:0007669"/>
    <property type="project" value="TreeGrafter"/>
</dbReference>
<reference evidence="6 7" key="1">
    <citation type="submission" date="2018-02" db="EMBL/GenBank/DDBJ databases">
        <title>Comparative genomes isolates from brazilian mangrove.</title>
        <authorList>
            <person name="Araujo J.E."/>
            <person name="Taketani R.G."/>
            <person name="Silva M.C.P."/>
            <person name="Loureco M.V."/>
            <person name="Andreote F.D."/>
        </authorList>
    </citation>
    <scope>NUCLEOTIDE SEQUENCE [LARGE SCALE GENOMIC DNA]</scope>
    <source>
        <strain evidence="6 7">Nap-Phe MGV</strain>
    </source>
</reference>
<dbReference type="Gene3D" id="2.40.50.100">
    <property type="match status" value="1"/>
</dbReference>
<dbReference type="OrthoDB" id="234983at2"/>
<feature type="domain" description="Multidrug resistance protein MdtA-like C-terminal permuted SH3" evidence="5">
    <location>
        <begin position="439"/>
        <end position="497"/>
    </location>
</feature>
<dbReference type="RefSeq" id="WP_105335691.1">
    <property type="nucleotide sequence ID" value="NZ_PUHZ01000012.1"/>
</dbReference>
<feature type="coiled-coil region" evidence="2">
    <location>
        <begin position="221"/>
        <end position="307"/>
    </location>
</feature>
<dbReference type="PANTHER" id="PTHR30469">
    <property type="entry name" value="MULTIDRUG RESISTANCE PROTEIN MDTA"/>
    <property type="match status" value="1"/>
</dbReference>
<dbReference type="PRINTS" id="PR01490">
    <property type="entry name" value="RTXTOXIND"/>
</dbReference>
<keyword evidence="2" id="KW-0175">Coiled coil</keyword>
<sequence>MNGSVDLRQLAIDRSDDSRPARRAPRRHILTRYVMPGAIAAGFVALIAWSLHDVAFPPTPVTVSSVISVRAEHQRGGAPLFQAAGWIEPRPTPIRVAALAPGIVAELLVVDDQPVSAGEPIARLVKEDAQLALERSQADVKLREAEVDEAESNLAAATTRLEEPVHLEALLGESEALLAEVETLLKNLPYETQRAIARREYAELDYVGKKSIRTSIAARSVDAAKAEFDSAEAMVRELQDRQSALEKQQTALQQKRDAQQRQLELLTEEKKALGESTARLKAAQARLAQAKVQMAEAQLRLDRMTITAPVDGRIYQLIGHPGAKVGGDLTRAAAYDGSTIVTMYQPDKLQVRVDVRFEDVPHVSLGQPVEINNPALSQPLTGNVLYVSSEADIQKNTLQVKVAIDDPPPVFKPEMLVDVTFLEPEHAASPGESIDQRQLLVPAVAIHSSNQGDFVWIADHSERRARRQLVQTGASQGALIAIRTGLNLTSRVIVSSASPLQEGQRIAIGQDESRPTYAASAAAKRPQLSRLPVEGTP</sequence>
<evidence type="ECO:0000313" key="7">
    <source>
        <dbReference type="Proteomes" id="UP000237819"/>
    </source>
</evidence>
<dbReference type="InterPro" id="IPR006143">
    <property type="entry name" value="RND_pump_MFP"/>
</dbReference>
<evidence type="ECO:0000256" key="3">
    <source>
        <dbReference type="SAM" id="MobiDB-lite"/>
    </source>
</evidence>
<protein>
    <submittedName>
        <fullName evidence="6">Hemolysin D</fullName>
    </submittedName>
</protein>
<proteinExistence type="inferred from homology"/>
<feature type="coiled-coil region" evidence="2">
    <location>
        <begin position="133"/>
        <end position="187"/>
    </location>
</feature>
<dbReference type="Gene3D" id="2.40.30.170">
    <property type="match status" value="1"/>
</dbReference>
<evidence type="ECO:0000259" key="5">
    <source>
        <dbReference type="Pfam" id="PF25967"/>
    </source>
</evidence>
<keyword evidence="4" id="KW-1133">Transmembrane helix</keyword>
<keyword evidence="4" id="KW-0472">Membrane</keyword>
<evidence type="ECO:0000313" key="6">
    <source>
        <dbReference type="EMBL" id="PQO45991.1"/>
    </source>
</evidence>
<feature type="transmembrane region" description="Helical" evidence="4">
    <location>
        <begin position="29"/>
        <end position="51"/>
    </location>
</feature>
<dbReference type="AlphaFoldDB" id="A0A2S8GNR1"/>
<name>A0A2S8GNR1_9BACT</name>
<dbReference type="Gene3D" id="1.10.287.470">
    <property type="entry name" value="Helix hairpin bin"/>
    <property type="match status" value="1"/>
</dbReference>
<dbReference type="InterPro" id="IPR058627">
    <property type="entry name" value="MdtA-like_C"/>
</dbReference>
<dbReference type="GO" id="GO:1990281">
    <property type="term" value="C:efflux pump complex"/>
    <property type="evidence" value="ECO:0007669"/>
    <property type="project" value="TreeGrafter"/>
</dbReference>